<gene>
    <name evidence="1" type="ORF">F2P81_014424</name>
</gene>
<sequence>MNSFTSTPPALVKCPSPQEDLSLPVDHRRKTFSRPDRFHSAVIWTSGSRLHNAVLVLIRQPKQTAASIYQSYLCRNKQKYVCMICLRTAATRAPQTKRPRRCNPACGEGGVDEIKQICLSKLFIKEAYLRYNPNMSSRAPGGIFGPDSCDTSRLVFELHSQLPVTEFQLTTESGERMAAAAALSGLASESRQSVCHAEHLSALEQPLHEPTKMASISLVEDDPLDARVARALEPVTLRLFEESRVQRLIMIVNTHHFPARTTCGLWRIGGKNWPCVDPDMSITLSGQGNGGPNVNTESIFVAAHKDARQISQRNDANDSDSDAQTLHYEKNMGNQKSLFLVFPQYPSHHTEI</sequence>
<protein>
    <submittedName>
        <fullName evidence="1">Uncharacterized protein</fullName>
    </submittedName>
</protein>
<dbReference type="Proteomes" id="UP000438429">
    <property type="component" value="Unassembled WGS sequence"/>
</dbReference>
<evidence type="ECO:0000313" key="2">
    <source>
        <dbReference type="Proteomes" id="UP000438429"/>
    </source>
</evidence>
<organism evidence="1 2">
    <name type="scientific">Scophthalmus maximus</name>
    <name type="common">Turbot</name>
    <name type="synonym">Psetta maxima</name>
    <dbReference type="NCBI Taxonomy" id="52904"/>
    <lineage>
        <taxon>Eukaryota</taxon>
        <taxon>Metazoa</taxon>
        <taxon>Chordata</taxon>
        <taxon>Craniata</taxon>
        <taxon>Vertebrata</taxon>
        <taxon>Euteleostomi</taxon>
        <taxon>Actinopterygii</taxon>
        <taxon>Neopterygii</taxon>
        <taxon>Teleostei</taxon>
        <taxon>Neoteleostei</taxon>
        <taxon>Acanthomorphata</taxon>
        <taxon>Carangaria</taxon>
        <taxon>Pleuronectiformes</taxon>
        <taxon>Pleuronectoidei</taxon>
        <taxon>Scophthalmidae</taxon>
        <taxon>Scophthalmus</taxon>
    </lineage>
</organism>
<evidence type="ECO:0000313" key="1">
    <source>
        <dbReference type="EMBL" id="KAF0034358.1"/>
    </source>
</evidence>
<dbReference type="EMBL" id="VEVO01000012">
    <property type="protein sequence ID" value="KAF0034358.1"/>
    <property type="molecule type" value="Genomic_DNA"/>
</dbReference>
<dbReference type="AlphaFoldDB" id="A0A6A4SQH1"/>
<accession>A0A6A4SQH1</accession>
<name>A0A6A4SQH1_SCOMX</name>
<proteinExistence type="predicted"/>
<reference evidence="1 2" key="1">
    <citation type="submission" date="2019-06" db="EMBL/GenBank/DDBJ databases">
        <title>Draft genomes of female and male turbot (Scophthalmus maximus).</title>
        <authorList>
            <person name="Xu H."/>
            <person name="Xu X.-W."/>
            <person name="Shao C."/>
            <person name="Chen S."/>
        </authorList>
    </citation>
    <scope>NUCLEOTIDE SEQUENCE [LARGE SCALE GENOMIC DNA]</scope>
    <source>
        <strain evidence="1">Ysfricsl-2016a</strain>
        <tissue evidence="1">Blood</tissue>
    </source>
</reference>
<comment type="caution">
    <text evidence="1">The sequence shown here is derived from an EMBL/GenBank/DDBJ whole genome shotgun (WGS) entry which is preliminary data.</text>
</comment>